<feature type="binding site" evidence="9">
    <location>
        <position position="224"/>
    </location>
    <ligand>
        <name>IMP</name>
        <dbReference type="ChEBI" id="CHEBI:58053"/>
    </ligand>
</feature>
<dbReference type="FunFam" id="1.10.300.10:FF:000002">
    <property type="entry name" value="Adenylosuccinate synthetase, chloroplastic"/>
    <property type="match status" value="1"/>
</dbReference>
<dbReference type="GO" id="GO:0046040">
    <property type="term" value="P:IMP metabolic process"/>
    <property type="evidence" value="ECO:0007669"/>
    <property type="project" value="TreeGrafter"/>
</dbReference>
<dbReference type="GO" id="GO:0044208">
    <property type="term" value="P:'de novo' AMP biosynthetic process"/>
    <property type="evidence" value="ECO:0007669"/>
    <property type="project" value="UniProtKB-UniRule"/>
</dbReference>
<keyword evidence="4 9" id="KW-0547">Nucleotide-binding</keyword>
<dbReference type="PANTHER" id="PTHR11846">
    <property type="entry name" value="ADENYLOSUCCINATE SYNTHETASE"/>
    <property type="match status" value="1"/>
</dbReference>
<evidence type="ECO:0000313" key="13">
    <source>
        <dbReference type="Proteomes" id="UP000015104"/>
    </source>
</evidence>
<feature type="binding site" evidence="9">
    <location>
        <begin position="14"/>
        <end position="20"/>
    </location>
    <ligand>
        <name>GTP</name>
        <dbReference type="ChEBI" id="CHEBI:37565"/>
    </ligand>
</feature>
<feature type="binding site" evidence="9">
    <location>
        <position position="305"/>
    </location>
    <ligand>
        <name>GTP</name>
        <dbReference type="ChEBI" id="CHEBI:37565"/>
    </ligand>
</feature>
<reference evidence="13" key="1">
    <citation type="submission" date="2011-08" db="EMBL/GenBank/DDBJ databases">
        <authorList>
            <person name="Rombauts S."/>
        </authorList>
    </citation>
    <scope>NUCLEOTIDE SEQUENCE</scope>
    <source>
        <strain evidence="13">London</strain>
    </source>
</reference>
<dbReference type="InterPro" id="IPR027417">
    <property type="entry name" value="P-loop_NTPase"/>
</dbReference>
<dbReference type="Gene3D" id="1.10.300.10">
    <property type="entry name" value="Adenylosuccinate Synthetase, subunit A, domain 2"/>
    <property type="match status" value="1"/>
</dbReference>
<feature type="active site" description="Proton acceptor" evidence="9">
    <location>
        <position position="15"/>
    </location>
</feature>
<dbReference type="NCBIfam" id="TIGR00184">
    <property type="entry name" value="purA"/>
    <property type="match status" value="1"/>
</dbReference>
<dbReference type="PANTHER" id="PTHR11846:SF0">
    <property type="entry name" value="ADENYLOSUCCINATE SYNTHETASE"/>
    <property type="match status" value="1"/>
</dbReference>
<evidence type="ECO:0000256" key="2">
    <source>
        <dbReference type="ARBA" id="ARBA00022598"/>
    </source>
</evidence>
<keyword evidence="9" id="KW-0963">Cytoplasm</keyword>
<comment type="function">
    <text evidence="11">Plays an important role in the de novo pathway of purine nucleotide biosynthesis.</text>
</comment>
<dbReference type="InterPro" id="IPR033128">
    <property type="entry name" value="Adenylosuccin_syn_Lys_AS"/>
</dbReference>
<feature type="binding site" evidence="9">
    <location>
        <position position="132"/>
    </location>
    <ligand>
        <name>IMP</name>
        <dbReference type="ChEBI" id="CHEBI:58053"/>
    </ligand>
</feature>
<accession>T1K2G1</accession>
<feature type="active site" description="Proton donor" evidence="9">
    <location>
        <position position="43"/>
    </location>
</feature>
<protein>
    <recommendedName>
        <fullName evidence="9 11">Adenylosuccinate synthetase</fullName>
        <shortName evidence="9">AMPSase</shortName>
        <shortName evidence="9">AdSS</shortName>
        <ecNumber evidence="9 11">6.3.4.4</ecNumber>
    </recommendedName>
    <alternativeName>
        <fullName evidence="9">IMP--aspartate ligase</fullName>
    </alternativeName>
</protein>
<dbReference type="GO" id="GO:0000287">
    <property type="term" value="F:magnesium ion binding"/>
    <property type="evidence" value="ECO:0007669"/>
    <property type="project" value="UniProtKB-UniRule"/>
</dbReference>
<dbReference type="EMBL" id="CAEY01001362">
    <property type="status" value="NOT_ANNOTATED_CDS"/>
    <property type="molecule type" value="Genomic_DNA"/>
</dbReference>
<comment type="subcellular location">
    <subcellularLocation>
        <location evidence="9">Cytoplasm</location>
    </subcellularLocation>
</comment>
<evidence type="ECO:0000256" key="11">
    <source>
        <dbReference type="RuleBase" id="RU000520"/>
    </source>
</evidence>
<dbReference type="GO" id="GO:0005525">
    <property type="term" value="F:GTP binding"/>
    <property type="evidence" value="ECO:0007669"/>
    <property type="project" value="UniProtKB-UniRule"/>
</dbReference>
<dbReference type="FunFam" id="3.90.170.10:FF:000001">
    <property type="entry name" value="Adenylosuccinate synthetase"/>
    <property type="match status" value="1"/>
</dbReference>
<keyword evidence="3 9" id="KW-0479">Metal-binding</keyword>
<dbReference type="PROSITE" id="PS00513">
    <property type="entry name" value="ADENYLOSUCCIN_SYN_2"/>
    <property type="match status" value="1"/>
</dbReference>
<evidence type="ECO:0000256" key="3">
    <source>
        <dbReference type="ARBA" id="ARBA00022723"/>
    </source>
</evidence>
<dbReference type="InterPro" id="IPR018220">
    <property type="entry name" value="Adenylosuccin_syn_GTP-bd"/>
</dbReference>
<dbReference type="OrthoDB" id="10265645at2759"/>
<dbReference type="NCBIfam" id="NF002223">
    <property type="entry name" value="PRK01117.1"/>
    <property type="match status" value="1"/>
</dbReference>
<dbReference type="Gene3D" id="3.90.170.10">
    <property type="entry name" value="Adenylosuccinate Synthetase, subunit A, domain 3"/>
    <property type="match status" value="1"/>
</dbReference>
<sequence length="425" mass="47003">MPSNFNVVLGTQWGDEGKGKLVDLLADKADIVCRCQGGNNAGHTVVVGDSEYDFHLLPSGIINKNCTAVVGNGVVISLPQLFDEITRNEAKGLKDLKKQLIISDRAHMVFDFHQSVDGLQELEKGKKSLGTTRKGIGPTYSTKVSRTGIRMADLLGDFSNFEEKFKVLAVTYQKQFSDLNIDVDEELKRYRRYAEEIRGSVADTVTFLHQSIKTGKSILVEGANATMLDIDFGTYPYVTSSNCTVGGVCTGLGVSPKIINDIYGVVKAYCTRVGDGPFPTEQKNEIGTLLQERGKEIGVTTKRKRRCGWLDIVLLKYSNMINGYTHLAVTKLDILDDFDEIKIGVEYEIEGKTLTSPPANANDLERVTVKYKTLPGWKQNISSCRNFSDLPLEAQRYILVIEELCGVPVKWIGVGPDRSSIIERS</sequence>
<evidence type="ECO:0000256" key="5">
    <source>
        <dbReference type="ARBA" id="ARBA00022755"/>
    </source>
</evidence>
<organism evidence="12 13">
    <name type="scientific">Tetranychus urticae</name>
    <name type="common">Two-spotted spider mite</name>
    <dbReference type="NCBI Taxonomy" id="32264"/>
    <lineage>
        <taxon>Eukaryota</taxon>
        <taxon>Metazoa</taxon>
        <taxon>Ecdysozoa</taxon>
        <taxon>Arthropoda</taxon>
        <taxon>Chelicerata</taxon>
        <taxon>Arachnida</taxon>
        <taxon>Acari</taxon>
        <taxon>Acariformes</taxon>
        <taxon>Trombidiformes</taxon>
        <taxon>Prostigmata</taxon>
        <taxon>Eleutherengona</taxon>
        <taxon>Raphignathae</taxon>
        <taxon>Tetranychoidea</taxon>
        <taxon>Tetranychidae</taxon>
        <taxon>Tetranychus</taxon>
    </lineage>
</organism>
<dbReference type="InterPro" id="IPR042109">
    <property type="entry name" value="Adenylosuccinate_synth_dom1"/>
</dbReference>
<dbReference type="EnsemblMetazoa" id="tetur04g04900.1">
    <property type="protein sequence ID" value="tetur04g04900.1"/>
    <property type="gene ID" value="tetur04g04900"/>
</dbReference>
<keyword evidence="13" id="KW-1185">Reference proteome</keyword>
<keyword evidence="5 9" id="KW-0658">Purine biosynthesis</keyword>
<keyword evidence="6 9" id="KW-0460">Magnesium</keyword>
<evidence type="ECO:0000256" key="1">
    <source>
        <dbReference type="ARBA" id="ARBA00011738"/>
    </source>
</evidence>
<dbReference type="OMA" id="QSYVRFL"/>
<keyword evidence="7 9" id="KW-0342">GTP-binding</keyword>
<dbReference type="AlphaFoldDB" id="T1K2G1"/>
<feature type="binding site" evidence="9">
    <location>
        <begin position="331"/>
        <end position="333"/>
    </location>
    <ligand>
        <name>GTP</name>
        <dbReference type="ChEBI" id="CHEBI:37565"/>
    </ligand>
</feature>
<comment type="catalytic activity">
    <reaction evidence="8 9 11">
        <text>IMP + L-aspartate + GTP = N(6)-(1,2-dicarboxyethyl)-AMP + GDP + phosphate + 2 H(+)</text>
        <dbReference type="Rhea" id="RHEA:15753"/>
        <dbReference type="ChEBI" id="CHEBI:15378"/>
        <dbReference type="ChEBI" id="CHEBI:29991"/>
        <dbReference type="ChEBI" id="CHEBI:37565"/>
        <dbReference type="ChEBI" id="CHEBI:43474"/>
        <dbReference type="ChEBI" id="CHEBI:57567"/>
        <dbReference type="ChEBI" id="CHEBI:58053"/>
        <dbReference type="ChEBI" id="CHEBI:58189"/>
        <dbReference type="EC" id="6.3.4.4"/>
    </reaction>
</comment>
<dbReference type="InterPro" id="IPR042111">
    <property type="entry name" value="Adenylosuccinate_synth_dom3"/>
</dbReference>
<evidence type="ECO:0000256" key="8">
    <source>
        <dbReference type="ARBA" id="ARBA00050432"/>
    </source>
</evidence>
<dbReference type="PROSITE" id="PS01266">
    <property type="entry name" value="ADENYLOSUCCIN_SYN_1"/>
    <property type="match status" value="1"/>
</dbReference>
<dbReference type="SUPFAM" id="SSF52540">
    <property type="entry name" value="P-loop containing nucleoside triphosphate hydrolases"/>
    <property type="match status" value="1"/>
</dbReference>
<gene>
    <name evidence="12" type="primary">107359793</name>
</gene>
<dbReference type="Proteomes" id="UP000015104">
    <property type="component" value="Unassembled WGS sequence"/>
</dbReference>
<evidence type="ECO:0000256" key="7">
    <source>
        <dbReference type="ARBA" id="ARBA00023134"/>
    </source>
</evidence>
<dbReference type="eggNOG" id="KOG1355">
    <property type="taxonomic scope" value="Eukaryota"/>
</dbReference>
<dbReference type="UniPathway" id="UPA00075">
    <property type="reaction ID" value="UER00335"/>
</dbReference>
<feature type="binding site" evidence="9">
    <location>
        <position position="303"/>
    </location>
    <ligand>
        <name>IMP</name>
        <dbReference type="ChEBI" id="CHEBI:58053"/>
    </ligand>
</feature>
<feature type="binding site" evidence="9">
    <location>
        <position position="239"/>
    </location>
    <ligand>
        <name>IMP</name>
        <dbReference type="ChEBI" id="CHEBI:58053"/>
    </ligand>
</feature>
<dbReference type="InterPro" id="IPR042110">
    <property type="entry name" value="Adenylosuccinate_synth_dom2"/>
</dbReference>
<comment type="pathway">
    <text evidence="9 11">Purine metabolism; AMP biosynthesis via de novo pathway; AMP from IMP: step 1/2.</text>
</comment>
<feature type="binding site" evidence="9">
    <location>
        <begin position="40"/>
        <end position="43"/>
    </location>
    <ligand>
        <name>IMP</name>
        <dbReference type="ChEBI" id="CHEBI:58053"/>
    </ligand>
</feature>
<feature type="binding site" evidence="9">
    <location>
        <position position="146"/>
    </location>
    <ligand>
        <name>IMP</name>
        <dbReference type="ChEBI" id="CHEBI:58053"/>
        <note>ligand shared between dimeric partners</note>
    </ligand>
</feature>
<dbReference type="Gene3D" id="3.40.440.10">
    <property type="entry name" value="Adenylosuccinate Synthetase, subunit A, domain 1"/>
    <property type="match status" value="1"/>
</dbReference>
<comment type="cofactor">
    <cofactor evidence="9">
        <name>Mg(2+)</name>
        <dbReference type="ChEBI" id="CHEBI:18420"/>
    </cofactor>
    <text evidence="9">Binds 1 Mg(2+) ion per subunit.</text>
</comment>
<evidence type="ECO:0000256" key="4">
    <source>
        <dbReference type="ARBA" id="ARBA00022741"/>
    </source>
</evidence>
<keyword evidence="2 9" id="KW-0436">Ligase</keyword>
<dbReference type="EC" id="6.3.4.4" evidence="9 11"/>
<feature type="binding site" evidence="9">
    <location>
        <begin position="299"/>
        <end position="305"/>
    </location>
    <ligand>
        <name>substrate</name>
    </ligand>
</feature>
<comment type="function">
    <text evidence="9">Plays an important role in the de novo pathway and in the salvage pathway of purine nucleotide biosynthesis. Catalyzes the first commited step in the biosynthesis of AMP from IMP.</text>
</comment>
<dbReference type="InterPro" id="IPR001114">
    <property type="entry name" value="Adenylosuccinate_synthetase"/>
</dbReference>
<feature type="binding site" evidence="9">
    <location>
        <begin position="15"/>
        <end position="18"/>
    </location>
    <ligand>
        <name>IMP</name>
        <dbReference type="ChEBI" id="CHEBI:58053"/>
    </ligand>
</feature>
<feature type="active site" evidence="10">
    <location>
        <position position="143"/>
    </location>
</feature>
<evidence type="ECO:0000313" key="12">
    <source>
        <dbReference type="EnsemblMetazoa" id="tetur04g04900.1"/>
    </source>
</evidence>
<dbReference type="HOGENOM" id="CLU_029848_0_0_1"/>
<reference evidence="12" key="2">
    <citation type="submission" date="2015-06" db="UniProtKB">
        <authorList>
            <consortium name="EnsemblMetazoa"/>
        </authorList>
    </citation>
    <scope>IDENTIFICATION</scope>
</reference>
<evidence type="ECO:0000256" key="9">
    <source>
        <dbReference type="HAMAP-Rule" id="MF_03125"/>
    </source>
</evidence>
<comment type="similarity">
    <text evidence="9 11">Belongs to the adenylosuccinate synthetase family.</text>
</comment>
<proteinExistence type="inferred from homology"/>
<dbReference type="CDD" id="cd03108">
    <property type="entry name" value="AdSS"/>
    <property type="match status" value="1"/>
</dbReference>
<name>T1K2G1_TETUR</name>
<feature type="binding site" evidence="9">
    <location>
        <position position="42"/>
    </location>
    <ligand>
        <name>Mg(2+)</name>
        <dbReference type="ChEBI" id="CHEBI:18420"/>
    </ligand>
</feature>
<feature type="binding site" evidence="9">
    <location>
        <begin position="413"/>
        <end position="415"/>
    </location>
    <ligand>
        <name>GTP</name>
        <dbReference type="ChEBI" id="CHEBI:37565"/>
    </ligand>
</feature>
<dbReference type="GO" id="GO:0004019">
    <property type="term" value="F:adenylosuccinate synthase activity"/>
    <property type="evidence" value="ECO:0007669"/>
    <property type="project" value="UniProtKB-UniRule"/>
</dbReference>
<feature type="binding site" evidence="9">
    <location>
        <begin position="42"/>
        <end position="44"/>
    </location>
    <ligand>
        <name>GTP</name>
        <dbReference type="ChEBI" id="CHEBI:37565"/>
    </ligand>
</feature>
<dbReference type="GO" id="GO:0005737">
    <property type="term" value="C:cytoplasm"/>
    <property type="evidence" value="ECO:0007669"/>
    <property type="project" value="UniProtKB-SubCell"/>
</dbReference>
<comment type="subunit">
    <text evidence="1 9">Homodimer.</text>
</comment>
<evidence type="ECO:0000256" key="6">
    <source>
        <dbReference type="ARBA" id="ARBA00022842"/>
    </source>
</evidence>
<dbReference type="SMART" id="SM00788">
    <property type="entry name" value="Adenylsucc_synt"/>
    <property type="match status" value="1"/>
</dbReference>
<dbReference type="STRING" id="32264.T1K2G1"/>
<dbReference type="HAMAP" id="MF_00011">
    <property type="entry name" value="Adenylosucc_synth"/>
    <property type="match status" value="1"/>
</dbReference>
<dbReference type="Pfam" id="PF00709">
    <property type="entry name" value="Adenylsucc_synt"/>
    <property type="match status" value="1"/>
</dbReference>
<evidence type="ECO:0000256" key="10">
    <source>
        <dbReference type="PROSITE-ProRule" id="PRU10134"/>
    </source>
</evidence>
<feature type="binding site" evidence="9">
    <location>
        <position position="15"/>
    </location>
    <ligand>
        <name>Mg(2+)</name>
        <dbReference type="ChEBI" id="CHEBI:18420"/>
    </ligand>
</feature>
<dbReference type="KEGG" id="tut:107359793"/>